<dbReference type="Pfam" id="PF04151">
    <property type="entry name" value="PPC"/>
    <property type="match status" value="1"/>
</dbReference>
<evidence type="ECO:0000313" key="3">
    <source>
        <dbReference type="Proteomes" id="UP000662747"/>
    </source>
</evidence>
<dbReference type="PROSITE" id="PS51257">
    <property type="entry name" value="PROKAR_LIPOPROTEIN"/>
    <property type="match status" value="1"/>
</dbReference>
<organism evidence="2 3">
    <name type="scientific">Pyxidicoccus parkwayensis</name>
    <dbReference type="NCBI Taxonomy" id="2813578"/>
    <lineage>
        <taxon>Bacteria</taxon>
        <taxon>Pseudomonadati</taxon>
        <taxon>Myxococcota</taxon>
        <taxon>Myxococcia</taxon>
        <taxon>Myxococcales</taxon>
        <taxon>Cystobacterineae</taxon>
        <taxon>Myxococcaceae</taxon>
        <taxon>Pyxidicoccus</taxon>
    </lineage>
</organism>
<protein>
    <submittedName>
        <fullName evidence="2">PPC domain-containing protein</fullName>
    </submittedName>
</protein>
<dbReference type="Proteomes" id="UP000662747">
    <property type="component" value="Chromosome"/>
</dbReference>
<accession>A0ABX7NK02</accession>
<evidence type="ECO:0000259" key="1">
    <source>
        <dbReference type="Pfam" id="PF04151"/>
    </source>
</evidence>
<dbReference type="RefSeq" id="WP_206720754.1">
    <property type="nucleotide sequence ID" value="NZ_CP071090.1"/>
</dbReference>
<evidence type="ECO:0000313" key="2">
    <source>
        <dbReference type="EMBL" id="QSQ19166.1"/>
    </source>
</evidence>
<reference evidence="2 3" key="1">
    <citation type="submission" date="2021-02" db="EMBL/GenBank/DDBJ databases">
        <title>De Novo genome assembly of isolated myxobacteria.</title>
        <authorList>
            <person name="Stevens D.C."/>
        </authorList>
    </citation>
    <scope>NUCLEOTIDE SEQUENCE [LARGE SCALE GENOMIC DNA]</scope>
    <source>
        <strain evidence="3">SCPEA02</strain>
    </source>
</reference>
<keyword evidence="3" id="KW-1185">Reference proteome</keyword>
<dbReference type="InterPro" id="IPR007280">
    <property type="entry name" value="Peptidase_C_arc/bac"/>
</dbReference>
<dbReference type="EMBL" id="CP071090">
    <property type="protein sequence ID" value="QSQ19166.1"/>
    <property type="molecule type" value="Genomic_DNA"/>
</dbReference>
<name>A0ABX7NK02_9BACT</name>
<sequence length="259" mass="28409">MRSKTPWAALVLAASLIVGCGESPEIPDNIETEATITSPWTSSPEVSAMVTPRALYNGYPLLLSGGQASEQFFRFVNPAPAPKLRFTLRGGTGDADLYVREWAEPTRSVYDCASRGGTNTENCEYSNVSDEVEYYVQVYGYSTFSNARLHAYYAKPFADGESAIINGATSSREIWEVDIPPNQKHLLVTFKQDPGMTGQFNLYLRQNEAPELPTADCSTASDNGTVGCLIFNPAPGKAYILIEGRTFYTTWLTVDVVPK</sequence>
<feature type="domain" description="Peptidase C-terminal archaeal/bacterial" evidence="1">
    <location>
        <begin position="71"/>
        <end position="140"/>
    </location>
</feature>
<dbReference type="Gene3D" id="2.60.120.380">
    <property type="match status" value="2"/>
</dbReference>
<proteinExistence type="predicted"/>
<gene>
    <name evidence="2" type="ORF">JY651_27890</name>
</gene>